<dbReference type="AlphaFoldDB" id="A0A7W9VUR1"/>
<keyword evidence="2" id="KW-1185">Reference proteome</keyword>
<dbReference type="RefSeq" id="WP_183828438.1">
    <property type="nucleotide sequence ID" value="NZ_JACHEU010000001.1"/>
</dbReference>
<dbReference type="Proteomes" id="UP000533306">
    <property type="component" value="Unassembled WGS sequence"/>
</dbReference>
<gene>
    <name evidence="1" type="ORF">HNR59_001633</name>
</gene>
<organism evidence="1 2">
    <name type="scientific">Aquamicrobium lusatiense</name>
    <dbReference type="NCBI Taxonomy" id="89772"/>
    <lineage>
        <taxon>Bacteria</taxon>
        <taxon>Pseudomonadati</taxon>
        <taxon>Pseudomonadota</taxon>
        <taxon>Alphaproteobacteria</taxon>
        <taxon>Hyphomicrobiales</taxon>
        <taxon>Phyllobacteriaceae</taxon>
        <taxon>Aquamicrobium</taxon>
    </lineage>
</organism>
<proteinExistence type="predicted"/>
<reference evidence="1 2" key="1">
    <citation type="submission" date="2020-08" db="EMBL/GenBank/DDBJ databases">
        <title>Genomic Encyclopedia of Type Strains, Phase IV (KMG-IV): sequencing the most valuable type-strain genomes for metagenomic binning, comparative biology and taxonomic classification.</title>
        <authorList>
            <person name="Goeker M."/>
        </authorList>
    </citation>
    <scope>NUCLEOTIDE SEQUENCE [LARGE SCALE GENOMIC DNA]</scope>
    <source>
        <strain evidence="1 2">DSM 11099</strain>
    </source>
</reference>
<sequence>MTNPVLAEVLRGTLVESVHRGSVAVFDGDGKSVWEIGETHRPVFPRSAVKLIQALPLVESGAADAYGFGDRELALACASHSGEPLHAETALSMLLRAGLDETALECGCHWPDNHAATIAMARAGGEPNALHNNCSGKHAGFLCTCCHSGIAHEGYVKADHRLQGLVRDAMEAVTGAAHEVDICGTDGCSIPTYAVPLRNFAVGFARIATGNGLQPERAKAGRRLMSACMAEPFMVSGTGRADEALMKAAPGRIFVKMGAEGVYCAAVPELGFGIALKCDDGAVRAAEAMIAGVLAKLLEKDEPLADELRKLAHKPIMSRNGAKVGEVRPAAFAD</sequence>
<dbReference type="EMBL" id="JACHEU010000001">
    <property type="protein sequence ID" value="MBB6012288.1"/>
    <property type="molecule type" value="Genomic_DNA"/>
</dbReference>
<dbReference type="InterPro" id="IPR010349">
    <property type="entry name" value="Asparaginase_II"/>
</dbReference>
<evidence type="ECO:0000313" key="2">
    <source>
        <dbReference type="Proteomes" id="UP000533306"/>
    </source>
</evidence>
<evidence type="ECO:0000313" key="1">
    <source>
        <dbReference type="EMBL" id="MBB6012288.1"/>
    </source>
</evidence>
<dbReference type="Pfam" id="PF06089">
    <property type="entry name" value="Asparaginase_II"/>
    <property type="match status" value="1"/>
</dbReference>
<accession>A0A7W9VUR1</accession>
<dbReference type="PANTHER" id="PTHR42110">
    <property type="entry name" value="L-ASPARAGINASE, PUTATIVE (AFU_ORTHOLOGUE AFUA_3G11890)-RELATED"/>
    <property type="match status" value="1"/>
</dbReference>
<protein>
    <submittedName>
        <fullName evidence="1">L-asparaginase II</fullName>
    </submittedName>
</protein>
<dbReference type="PANTHER" id="PTHR42110:SF1">
    <property type="entry name" value="L-ASPARAGINASE, PUTATIVE (AFU_ORTHOLOGUE AFUA_3G11890)-RELATED"/>
    <property type="match status" value="1"/>
</dbReference>
<comment type="caution">
    <text evidence="1">The sequence shown here is derived from an EMBL/GenBank/DDBJ whole genome shotgun (WGS) entry which is preliminary data.</text>
</comment>
<name>A0A7W9VUR1_9HYPH</name>